<comment type="pathway">
    <text evidence="1">Amino-acid biosynthesis; L-arginine biosynthesis; N(2)-acetyl-L-ornithine from L-glutamate: step 1/4.</text>
</comment>
<dbReference type="UniPathway" id="UPA00068">
    <property type="reaction ID" value="UER00106"/>
</dbReference>
<dbReference type="OrthoDB" id="438291at2759"/>
<dbReference type="CDD" id="cd04301">
    <property type="entry name" value="NAT_SF"/>
    <property type="match status" value="1"/>
</dbReference>
<dbReference type="SUPFAM" id="SSF55729">
    <property type="entry name" value="Acyl-CoA N-acyltransferases (Nat)"/>
    <property type="match status" value="1"/>
</dbReference>
<dbReference type="GO" id="GO:0004042">
    <property type="term" value="F:L-glutamate N-acetyltransferase activity"/>
    <property type="evidence" value="ECO:0007669"/>
    <property type="project" value="InterPro"/>
</dbReference>
<feature type="region of interest" description="Disordered" evidence="7">
    <location>
        <begin position="1"/>
        <end position="33"/>
    </location>
</feature>
<dbReference type="InterPro" id="IPR000182">
    <property type="entry name" value="GNAT_dom"/>
</dbReference>
<keyword evidence="10" id="KW-1185">Reference proteome</keyword>
<keyword evidence="4" id="KW-0808">Transferase</keyword>
<dbReference type="Gene3D" id="3.40.630.30">
    <property type="match status" value="1"/>
</dbReference>
<evidence type="ECO:0000256" key="5">
    <source>
        <dbReference type="ARBA" id="ARBA00023315"/>
    </source>
</evidence>
<dbReference type="Gene3D" id="3.40.1160.10">
    <property type="entry name" value="Acetylglutamate kinase-like"/>
    <property type="match status" value="1"/>
</dbReference>
<dbReference type="PANTHER" id="PTHR30602:SF12">
    <property type="entry name" value="AMINO-ACID ACETYLTRANSFERASE NAGS1, CHLOROPLASTIC-RELATED"/>
    <property type="match status" value="1"/>
</dbReference>
<evidence type="ECO:0000256" key="1">
    <source>
        <dbReference type="ARBA" id="ARBA00004925"/>
    </source>
</evidence>
<organism evidence="9 10">
    <name type="scientific">Pseudo-nitzschia multistriata</name>
    <dbReference type="NCBI Taxonomy" id="183589"/>
    <lineage>
        <taxon>Eukaryota</taxon>
        <taxon>Sar</taxon>
        <taxon>Stramenopiles</taxon>
        <taxon>Ochrophyta</taxon>
        <taxon>Bacillariophyta</taxon>
        <taxon>Bacillariophyceae</taxon>
        <taxon>Bacillariophycidae</taxon>
        <taxon>Bacillariales</taxon>
        <taxon>Bacillariaceae</taxon>
        <taxon>Pseudo-nitzschia</taxon>
    </lineage>
</organism>
<dbReference type="Proteomes" id="UP000291116">
    <property type="component" value="Unassembled WGS sequence"/>
</dbReference>
<dbReference type="NCBIfam" id="NF003641">
    <property type="entry name" value="PRK05279.1"/>
    <property type="match status" value="1"/>
</dbReference>
<evidence type="ECO:0000256" key="4">
    <source>
        <dbReference type="ARBA" id="ARBA00022679"/>
    </source>
</evidence>
<feature type="domain" description="N-acetyltransferase" evidence="8">
    <location>
        <begin position="398"/>
        <end position="545"/>
    </location>
</feature>
<reference evidence="9 10" key="1">
    <citation type="submission" date="2019-01" db="EMBL/GenBank/DDBJ databases">
        <authorList>
            <person name="Ferrante I. M."/>
        </authorList>
    </citation>
    <scope>NUCLEOTIDE SEQUENCE [LARGE SCALE GENOMIC DNA]</scope>
    <source>
        <strain evidence="9 10">B856</strain>
    </source>
</reference>
<keyword evidence="5" id="KW-0012">Acyltransferase</keyword>
<dbReference type="NCBIfam" id="TIGR01890">
    <property type="entry name" value="N-Ac-Glu-synth"/>
    <property type="match status" value="1"/>
</dbReference>
<dbReference type="GO" id="GO:0006526">
    <property type="term" value="P:L-arginine biosynthetic process"/>
    <property type="evidence" value="ECO:0007669"/>
    <property type="project" value="UniProtKB-UniPathway"/>
</dbReference>
<evidence type="ECO:0000256" key="6">
    <source>
        <dbReference type="ARBA" id="ARBA00048372"/>
    </source>
</evidence>
<dbReference type="InterPro" id="IPR010167">
    <property type="entry name" value="NH2A_AcTrfase"/>
</dbReference>
<dbReference type="Pfam" id="PF00696">
    <property type="entry name" value="AA_kinase"/>
    <property type="match status" value="1"/>
</dbReference>
<dbReference type="PROSITE" id="PS51186">
    <property type="entry name" value="GNAT"/>
    <property type="match status" value="1"/>
</dbReference>
<gene>
    <name evidence="9" type="ORF">PSNMU_V1.4_AUG-EV-PASAV3_0060230</name>
</gene>
<dbReference type="SUPFAM" id="SSF53633">
    <property type="entry name" value="Carbamate kinase-like"/>
    <property type="match status" value="1"/>
</dbReference>
<evidence type="ECO:0000256" key="2">
    <source>
        <dbReference type="ARBA" id="ARBA00009145"/>
    </source>
</evidence>
<evidence type="ECO:0000256" key="7">
    <source>
        <dbReference type="SAM" id="MobiDB-lite"/>
    </source>
</evidence>
<sequence>MPSSSLNSNEASTHPHADSNTSGKSEDENARKEPLLNVLSIDPRLVDIFERKDEFLNGEEDESKGDILNGNIFGNRNFIEMFRGSANYIATHRNALAVFHIPGDLMDENPAGFRDLMNDISLTWLLGMRIVIVAGCRYQINKRLKEQSQSGEGRRREHMGMVVTDEESLRIVKEEAGYVRFEVERQLARALKSGHSNKNGGGNGNENEVGEGNVVSGNFFSAQPFGVLDGVDYKYSGFVRRMETNKIHQVHKNRDIVLLTTLGFSPTGEVFNVNSEYLAAYAAGTLGASKVIYFLERDAGLRHKIHGSIIQHLRVNDGRNLLDLNGIRTEKKGFVYLDDCPYDYGAERSFFIKMGWGMNALEAGVKRVHLVSPYHGALLQELYTRDGSGTMISNDLYDGIQPATVNDANAIFEVITPLVKKGTLVERTKAELERDIEQYHVYTRDDLLIACGQLKMFENGFAEFGCLVVNPLYRSKGRGDAMLGYLERICVKNGATNMFVLSTQTMEWFVERGFDEVGVECLPPSRQATYNHDRRSKIYMKKVNSDRDLDASELFWDR</sequence>
<accession>A0A448ZAT9</accession>
<protein>
    <recommendedName>
        <fullName evidence="3">amino-acid N-acetyltransferase</fullName>
        <ecNumber evidence="3">2.3.1.1</ecNumber>
    </recommendedName>
</protein>
<dbReference type="HAMAP" id="MF_01105">
    <property type="entry name" value="N_acetyl_glu_synth"/>
    <property type="match status" value="1"/>
</dbReference>
<dbReference type="GO" id="GO:0005737">
    <property type="term" value="C:cytoplasm"/>
    <property type="evidence" value="ECO:0007669"/>
    <property type="project" value="InterPro"/>
</dbReference>
<evidence type="ECO:0000256" key="3">
    <source>
        <dbReference type="ARBA" id="ARBA00012697"/>
    </source>
</evidence>
<dbReference type="InterPro" id="IPR036393">
    <property type="entry name" value="AceGlu_kinase-like_sf"/>
</dbReference>
<name>A0A448ZAT9_9STRA</name>
<feature type="compositionally biased region" description="Polar residues" evidence="7">
    <location>
        <begin position="1"/>
        <end position="23"/>
    </location>
</feature>
<comment type="similarity">
    <text evidence="2">Belongs to the acetyltransferase family. ArgA subfamily.</text>
</comment>
<dbReference type="EMBL" id="CAACVS010000209">
    <property type="protein sequence ID" value="VEU39182.1"/>
    <property type="molecule type" value="Genomic_DNA"/>
</dbReference>
<dbReference type="Pfam" id="PF00583">
    <property type="entry name" value="Acetyltransf_1"/>
    <property type="match status" value="1"/>
</dbReference>
<dbReference type="InterPro" id="IPR016181">
    <property type="entry name" value="Acyl_CoA_acyltransferase"/>
</dbReference>
<comment type="catalytic activity">
    <reaction evidence="6">
        <text>L-glutamate + acetyl-CoA = N-acetyl-L-glutamate + CoA + H(+)</text>
        <dbReference type="Rhea" id="RHEA:24292"/>
        <dbReference type="ChEBI" id="CHEBI:15378"/>
        <dbReference type="ChEBI" id="CHEBI:29985"/>
        <dbReference type="ChEBI" id="CHEBI:44337"/>
        <dbReference type="ChEBI" id="CHEBI:57287"/>
        <dbReference type="ChEBI" id="CHEBI:57288"/>
        <dbReference type="EC" id="2.3.1.1"/>
    </reaction>
</comment>
<evidence type="ECO:0000313" key="9">
    <source>
        <dbReference type="EMBL" id="VEU39182.1"/>
    </source>
</evidence>
<dbReference type="PIRSF" id="PIRSF000423">
    <property type="entry name" value="ArgA"/>
    <property type="match status" value="1"/>
</dbReference>
<feature type="compositionally biased region" description="Basic and acidic residues" evidence="7">
    <location>
        <begin position="24"/>
        <end position="33"/>
    </location>
</feature>
<dbReference type="AlphaFoldDB" id="A0A448ZAT9"/>
<dbReference type="EC" id="2.3.1.1" evidence="3"/>
<proteinExistence type="inferred from homology"/>
<dbReference type="InterPro" id="IPR001048">
    <property type="entry name" value="Asp/Glu/Uridylate_kinase"/>
</dbReference>
<evidence type="ECO:0000259" key="8">
    <source>
        <dbReference type="PROSITE" id="PS51186"/>
    </source>
</evidence>
<dbReference type="PANTHER" id="PTHR30602">
    <property type="entry name" value="AMINO-ACID ACETYLTRANSFERASE"/>
    <property type="match status" value="1"/>
</dbReference>
<evidence type="ECO:0000313" key="10">
    <source>
        <dbReference type="Proteomes" id="UP000291116"/>
    </source>
</evidence>